<comment type="subcellular location">
    <subcellularLocation>
        <location evidence="2">Cytoplasm</location>
    </subcellularLocation>
    <subcellularLocation>
        <location evidence="1">Endomembrane system</location>
        <topology evidence="1">Peripheral membrane protein</topology>
    </subcellularLocation>
</comment>
<keyword evidence="10" id="KW-1185">Reference proteome</keyword>
<proteinExistence type="predicted"/>
<evidence type="ECO:0000256" key="6">
    <source>
        <dbReference type="SAM" id="Coils"/>
    </source>
</evidence>
<dbReference type="PANTHER" id="PTHR23157">
    <property type="entry name" value="GRIP AND COILED-COIL DOMAIN-CONTAINING PROTEIN 1"/>
    <property type="match status" value="1"/>
</dbReference>
<gene>
    <name evidence="9" type="ORF">SPRG_19023</name>
</gene>
<organism evidence="9 10">
    <name type="scientific">Saprolegnia parasitica (strain CBS 223.65)</name>
    <dbReference type="NCBI Taxonomy" id="695850"/>
    <lineage>
        <taxon>Eukaryota</taxon>
        <taxon>Sar</taxon>
        <taxon>Stramenopiles</taxon>
        <taxon>Oomycota</taxon>
        <taxon>Saprolegniomycetes</taxon>
        <taxon>Saprolegniales</taxon>
        <taxon>Saprolegniaceae</taxon>
        <taxon>Saprolegnia</taxon>
    </lineage>
</organism>
<evidence type="ECO:0000313" key="10">
    <source>
        <dbReference type="Proteomes" id="UP000030745"/>
    </source>
</evidence>
<feature type="coiled-coil region" evidence="6">
    <location>
        <begin position="349"/>
        <end position="478"/>
    </location>
</feature>
<dbReference type="RefSeq" id="XP_012195222.1">
    <property type="nucleotide sequence ID" value="XM_012339832.1"/>
</dbReference>
<dbReference type="STRING" id="695850.A0A067CUM2"/>
<dbReference type="SMART" id="SM00755">
    <property type="entry name" value="Grip"/>
    <property type="match status" value="1"/>
</dbReference>
<keyword evidence="3" id="KW-0963">Cytoplasm</keyword>
<dbReference type="Gene3D" id="1.10.220.60">
    <property type="entry name" value="GRIP domain"/>
    <property type="match status" value="1"/>
</dbReference>
<reference evidence="9 10" key="1">
    <citation type="journal article" date="2013" name="PLoS Genet.">
        <title>Distinctive expansion of potential virulence genes in the genome of the oomycete fish pathogen Saprolegnia parasitica.</title>
        <authorList>
            <person name="Jiang R.H."/>
            <person name="de Bruijn I."/>
            <person name="Haas B.J."/>
            <person name="Belmonte R."/>
            <person name="Lobach L."/>
            <person name="Christie J."/>
            <person name="van den Ackerveken G."/>
            <person name="Bottin A."/>
            <person name="Bulone V."/>
            <person name="Diaz-Moreno S.M."/>
            <person name="Dumas B."/>
            <person name="Fan L."/>
            <person name="Gaulin E."/>
            <person name="Govers F."/>
            <person name="Grenville-Briggs L.J."/>
            <person name="Horner N.R."/>
            <person name="Levin J.Z."/>
            <person name="Mammella M."/>
            <person name="Meijer H.J."/>
            <person name="Morris P."/>
            <person name="Nusbaum C."/>
            <person name="Oome S."/>
            <person name="Phillips A.J."/>
            <person name="van Rooyen D."/>
            <person name="Rzeszutek E."/>
            <person name="Saraiva M."/>
            <person name="Secombes C.J."/>
            <person name="Seidl M.F."/>
            <person name="Snel B."/>
            <person name="Stassen J.H."/>
            <person name="Sykes S."/>
            <person name="Tripathy S."/>
            <person name="van den Berg H."/>
            <person name="Vega-Arreguin J.C."/>
            <person name="Wawra S."/>
            <person name="Young S.K."/>
            <person name="Zeng Q."/>
            <person name="Dieguez-Uribeondo J."/>
            <person name="Russ C."/>
            <person name="Tyler B.M."/>
            <person name="van West P."/>
        </authorList>
    </citation>
    <scope>NUCLEOTIDE SEQUENCE [LARGE SCALE GENOMIC DNA]</scope>
    <source>
        <strain evidence="9 10">CBS 223.65</strain>
    </source>
</reference>
<evidence type="ECO:0000313" key="9">
    <source>
        <dbReference type="EMBL" id="KDO34173.1"/>
    </source>
</evidence>
<keyword evidence="5" id="KW-0472">Membrane</keyword>
<evidence type="ECO:0000256" key="7">
    <source>
        <dbReference type="SAM" id="MobiDB-lite"/>
    </source>
</evidence>
<protein>
    <recommendedName>
        <fullName evidence="8">GRIP domain-containing protein</fullName>
    </recommendedName>
</protein>
<dbReference type="KEGG" id="spar:SPRG_19023"/>
<sequence>MKKKEQLEKGLAEMKELGMGGLTKGLSFLRQKSSSYGHLDEEKPPLPTGRTSSFSTMADKPKMSYDELLSLSMKLTKQNRSIKSQMTTASDKLFRLTEVEANYNALVAFVTDDIGLDIAFEPSTEVDDAQVATEAASTDAPPLDAEKVLDTTAMRQQYHSRDAAREQHVREMETLYVQEIASLKAQLEQLRPASPQDEVSSSEAVVSSDATLRFELETLKSSLAMERRLRDEADKTWQSKLSESEAAKRSLQDALAKAQATATSLATQLAAAETTASSYAADIQAQITANAQREETLSALKRELQNQTQWTQTIDALELNLQQKGADMDMLSQSVVRLEAEVAAKSTELATISAKLATAERERSQLQDLADTAMAKHTHLEAELRDFQGVANAKSQLEAESTSLRAELASAVAAVLADARKNWSEQNALATRLAAENQQYAETCAGHAAEVAQLQQQLAQLKSRFNALSDELAEAKSLLQTQTLEFKDALTSSMHEVATLQAQVATQETAFHDMQASLTASAAANLQALQAAHAAEVDRLESDARAKSKLARQLVLEKEEQVASLSAQLTQLEHDVKSGDADHRRIFELANVQAQRDAVQRSRDFEVAELTNAVAAKQAEIESLKAQIKVMEDEIAVLVRTERREGVNMEYLKNVVVQFMSFRPGSSQQAKLIPVLSTLLQFSPHDVDEVRAATKRSTAWTSWGVEKKPIKTLVPPPAILIPRTKGPRPGSPGGSEPPLEPARQGKVPETQRDAPYATTPQ</sequence>
<feature type="region of interest" description="Disordered" evidence="7">
    <location>
        <begin position="714"/>
        <end position="761"/>
    </location>
</feature>
<dbReference type="GO" id="GO:0005794">
    <property type="term" value="C:Golgi apparatus"/>
    <property type="evidence" value="ECO:0007669"/>
    <property type="project" value="TreeGrafter"/>
</dbReference>
<dbReference type="OMA" id="AEMQAIN"/>
<feature type="coiled-coil region" evidence="6">
    <location>
        <begin position="607"/>
        <end position="641"/>
    </location>
</feature>
<keyword evidence="4 6" id="KW-0175">Coiled coil</keyword>
<evidence type="ECO:0000256" key="5">
    <source>
        <dbReference type="ARBA" id="ARBA00023136"/>
    </source>
</evidence>
<dbReference type="EMBL" id="KK583191">
    <property type="protein sequence ID" value="KDO34173.1"/>
    <property type="molecule type" value="Genomic_DNA"/>
</dbReference>
<dbReference type="InterPro" id="IPR051952">
    <property type="entry name" value="Golgi-autophagy_related"/>
</dbReference>
<evidence type="ECO:0000256" key="3">
    <source>
        <dbReference type="ARBA" id="ARBA00022490"/>
    </source>
</evidence>
<evidence type="ECO:0000256" key="1">
    <source>
        <dbReference type="ARBA" id="ARBA00004184"/>
    </source>
</evidence>
<name>A0A067CUM2_SAPPC</name>
<accession>A0A067CUM2</accession>
<dbReference type="PROSITE" id="PS50913">
    <property type="entry name" value="GRIP"/>
    <property type="match status" value="1"/>
</dbReference>
<dbReference type="OrthoDB" id="1926336at2759"/>
<dbReference type="Pfam" id="PF01465">
    <property type="entry name" value="GRIP"/>
    <property type="match status" value="1"/>
</dbReference>
<feature type="region of interest" description="Disordered" evidence="7">
    <location>
        <begin position="33"/>
        <end position="57"/>
    </location>
</feature>
<dbReference type="GeneID" id="24140471"/>
<dbReference type="Proteomes" id="UP000030745">
    <property type="component" value="Unassembled WGS sequence"/>
</dbReference>
<dbReference type="InterPro" id="IPR000237">
    <property type="entry name" value="GRIP_dom"/>
</dbReference>
<dbReference type="AlphaFoldDB" id="A0A067CUM2"/>
<evidence type="ECO:0000256" key="2">
    <source>
        <dbReference type="ARBA" id="ARBA00004496"/>
    </source>
</evidence>
<dbReference type="VEuPathDB" id="FungiDB:SPRG_19023"/>
<evidence type="ECO:0000259" key="8">
    <source>
        <dbReference type="PROSITE" id="PS50913"/>
    </source>
</evidence>
<feature type="domain" description="GRIP" evidence="8">
    <location>
        <begin position="642"/>
        <end position="693"/>
    </location>
</feature>
<feature type="coiled-coil region" evidence="6">
    <location>
        <begin position="523"/>
        <end position="575"/>
    </location>
</feature>
<dbReference type="PANTHER" id="PTHR23157:SF25">
    <property type="entry name" value="GRIP AND COILED-COIL DOMAIN-CONTAINING PROTEIN 1"/>
    <property type="match status" value="1"/>
</dbReference>
<evidence type="ECO:0000256" key="4">
    <source>
        <dbReference type="ARBA" id="ARBA00023054"/>
    </source>
</evidence>